<evidence type="ECO:0000259" key="8">
    <source>
        <dbReference type="Pfam" id="PF00266"/>
    </source>
</evidence>
<keyword evidence="3" id="KW-0808">Transferase</keyword>
<name>A0A6J6NR74_9ZZZZ</name>
<dbReference type="InterPro" id="IPR000192">
    <property type="entry name" value="Aminotrans_V_dom"/>
</dbReference>
<dbReference type="GO" id="GO:0016740">
    <property type="term" value="F:transferase activity"/>
    <property type="evidence" value="ECO:0007669"/>
    <property type="project" value="UniProtKB-KW"/>
</dbReference>
<dbReference type="InterPro" id="IPR016454">
    <property type="entry name" value="Cysteine_dSase"/>
</dbReference>
<dbReference type="InterPro" id="IPR015421">
    <property type="entry name" value="PyrdxlP-dep_Trfase_major"/>
</dbReference>
<dbReference type="Gene3D" id="1.10.260.50">
    <property type="match status" value="1"/>
</dbReference>
<keyword evidence="4" id="KW-0479">Metal-binding</keyword>
<dbReference type="Gene3D" id="3.90.1150.10">
    <property type="entry name" value="Aspartate Aminotransferase, domain 1"/>
    <property type="match status" value="1"/>
</dbReference>
<evidence type="ECO:0000256" key="5">
    <source>
        <dbReference type="ARBA" id="ARBA00022898"/>
    </source>
</evidence>
<keyword evidence="5" id="KW-0663">Pyridoxal phosphate</keyword>
<dbReference type="PIRSF" id="PIRSF005572">
    <property type="entry name" value="NifS"/>
    <property type="match status" value="1"/>
</dbReference>
<comment type="similarity">
    <text evidence="2">Belongs to the class-V pyridoxal-phosphate-dependent aminotransferase family. NifS/IscS subfamily.</text>
</comment>
<evidence type="ECO:0000256" key="7">
    <source>
        <dbReference type="ARBA" id="ARBA00023014"/>
    </source>
</evidence>
<reference evidence="9" key="1">
    <citation type="submission" date="2020-05" db="EMBL/GenBank/DDBJ databases">
        <authorList>
            <person name="Chiriac C."/>
            <person name="Salcher M."/>
            <person name="Ghai R."/>
            <person name="Kavagutti S V."/>
        </authorList>
    </citation>
    <scope>NUCLEOTIDE SEQUENCE</scope>
</reference>
<evidence type="ECO:0000256" key="4">
    <source>
        <dbReference type="ARBA" id="ARBA00022723"/>
    </source>
</evidence>
<dbReference type="PANTHER" id="PTHR11601">
    <property type="entry name" value="CYSTEINE DESULFURYLASE FAMILY MEMBER"/>
    <property type="match status" value="1"/>
</dbReference>
<proteinExistence type="inferred from homology"/>
<keyword evidence="7" id="KW-0411">Iron-sulfur</keyword>
<comment type="cofactor">
    <cofactor evidence="1">
        <name>pyridoxal 5'-phosphate</name>
        <dbReference type="ChEBI" id="CHEBI:597326"/>
    </cofactor>
</comment>
<keyword evidence="6" id="KW-0408">Iron</keyword>
<dbReference type="InterPro" id="IPR015424">
    <property type="entry name" value="PyrdxlP-dep_Trfase"/>
</dbReference>
<dbReference type="EMBL" id="CAEZXH010000056">
    <property type="protein sequence ID" value="CAB4687314.1"/>
    <property type="molecule type" value="Genomic_DNA"/>
</dbReference>
<dbReference type="Pfam" id="PF00266">
    <property type="entry name" value="Aminotran_5"/>
    <property type="match status" value="1"/>
</dbReference>
<dbReference type="GO" id="GO:0051536">
    <property type="term" value="F:iron-sulfur cluster binding"/>
    <property type="evidence" value="ECO:0007669"/>
    <property type="project" value="UniProtKB-KW"/>
</dbReference>
<organism evidence="9">
    <name type="scientific">freshwater metagenome</name>
    <dbReference type="NCBI Taxonomy" id="449393"/>
    <lineage>
        <taxon>unclassified sequences</taxon>
        <taxon>metagenomes</taxon>
        <taxon>ecological metagenomes</taxon>
    </lineage>
</organism>
<evidence type="ECO:0000313" key="9">
    <source>
        <dbReference type="EMBL" id="CAB4687314.1"/>
    </source>
</evidence>
<dbReference type="Gene3D" id="3.40.640.10">
    <property type="entry name" value="Type I PLP-dependent aspartate aminotransferase-like (Major domain)"/>
    <property type="match status" value="1"/>
</dbReference>
<dbReference type="InterPro" id="IPR015422">
    <property type="entry name" value="PyrdxlP-dep_Trfase_small"/>
</dbReference>
<dbReference type="GO" id="GO:0046872">
    <property type="term" value="F:metal ion binding"/>
    <property type="evidence" value="ECO:0007669"/>
    <property type="project" value="UniProtKB-KW"/>
</dbReference>
<evidence type="ECO:0000256" key="1">
    <source>
        <dbReference type="ARBA" id="ARBA00001933"/>
    </source>
</evidence>
<dbReference type="PANTHER" id="PTHR11601:SF34">
    <property type="entry name" value="CYSTEINE DESULFURASE"/>
    <property type="match status" value="1"/>
</dbReference>
<gene>
    <name evidence="9" type="ORF">UFOPK2360_00932</name>
</gene>
<evidence type="ECO:0000256" key="6">
    <source>
        <dbReference type="ARBA" id="ARBA00023004"/>
    </source>
</evidence>
<feature type="domain" description="Aminotransferase class V" evidence="8">
    <location>
        <begin position="113"/>
        <end position="350"/>
    </location>
</feature>
<dbReference type="SUPFAM" id="SSF53383">
    <property type="entry name" value="PLP-dependent transferases"/>
    <property type="match status" value="1"/>
</dbReference>
<protein>
    <submittedName>
        <fullName evidence="9">Unannotated protein</fullName>
    </submittedName>
</protein>
<sequence length="365" mass="39233">MGIITAGKYEGQHPIHPKARQILLDAFDQGWADPTQISSQGRQAQALLDQARESIAKSLGLKVDEIELWGEPELISPIAIWGAPGFGVSPFIYGATERSEIIGMRGKSKQFFEISVDIDGAIDLELLTQTLQPNSIVAIQSANIETGVIQNIKAIAKAVVAQNAHLHIDATASGARFVKPSYWSTLHFDARSWNGPSGVGVFALKNGARWSNPLPHTRPTRAPNSFSIPLALAAASALELWIADEAANSTRLKSLIERVRNHVKQTISDVDIAGNAESTLPNIISLSFLNVSSEQLVAELEIEGFSVASGSACVASALEPSHVLKAMGLLTHGNMRINLNHDVQDGEITKLLALLPGIISKLREN</sequence>
<accession>A0A6J6NR74</accession>
<evidence type="ECO:0000256" key="3">
    <source>
        <dbReference type="ARBA" id="ARBA00022679"/>
    </source>
</evidence>
<dbReference type="AlphaFoldDB" id="A0A6J6NR74"/>
<evidence type="ECO:0000256" key="2">
    <source>
        <dbReference type="ARBA" id="ARBA00006490"/>
    </source>
</evidence>